<protein>
    <recommendedName>
        <fullName evidence="5">Fam-a protein</fullName>
    </recommendedName>
</protein>
<evidence type="ECO:0008006" key="5">
    <source>
        <dbReference type="Google" id="ProtNLM"/>
    </source>
</evidence>
<keyword evidence="4" id="KW-1185">Reference proteome</keyword>
<organism evidence="3 4">
    <name type="scientific">Mythimna separata</name>
    <name type="common">Oriental armyworm</name>
    <name type="synonym">Pseudaletia separata</name>
    <dbReference type="NCBI Taxonomy" id="271217"/>
    <lineage>
        <taxon>Eukaryota</taxon>
        <taxon>Metazoa</taxon>
        <taxon>Ecdysozoa</taxon>
        <taxon>Arthropoda</taxon>
        <taxon>Hexapoda</taxon>
        <taxon>Insecta</taxon>
        <taxon>Pterygota</taxon>
        <taxon>Neoptera</taxon>
        <taxon>Endopterygota</taxon>
        <taxon>Lepidoptera</taxon>
        <taxon>Glossata</taxon>
        <taxon>Ditrysia</taxon>
        <taxon>Noctuoidea</taxon>
        <taxon>Noctuidae</taxon>
        <taxon>Noctuinae</taxon>
        <taxon>Hadenini</taxon>
        <taxon>Mythimna</taxon>
    </lineage>
</organism>
<dbReference type="Proteomes" id="UP001231518">
    <property type="component" value="Chromosome 9"/>
</dbReference>
<keyword evidence="1" id="KW-0175">Coiled coil</keyword>
<feature type="chain" id="PRO_5042206539" description="Fam-a protein" evidence="2">
    <location>
        <begin position="25"/>
        <end position="248"/>
    </location>
</feature>
<feature type="signal peptide" evidence="2">
    <location>
        <begin position="1"/>
        <end position="24"/>
    </location>
</feature>
<keyword evidence="2" id="KW-0732">Signal</keyword>
<sequence length="248" mass="29792">MNRHTMEYTTFLIFFIVCIDQGDGHWKERDKEKLRHDIELYKTMAEKIEREIESFYDEYPEERYKGDNVDRIHYKHVTNILDRKKETGNDEHVDKVERNFLYANTSDIYNKMPSKHSLNEHNTIKYEALNNEKPNKPSSINSPWPKFEDILLAMGRKYDWKNDRWIKVTEKIKITDTKEDARKDIIEYHEKHKLKIADTKEDINARGDNNSIEYHEKHKFSYRIVKLIKNKNGTNKGGAGIRSFYEDN</sequence>
<evidence type="ECO:0000313" key="3">
    <source>
        <dbReference type="EMBL" id="KAJ8730082.1"/>
    </source>
</evidence>
<dbReference type="EMBL" id="JARGEI010000006">
    <property type="protein sequence ID" value="KAJ8730082.1"/>
    <property type="molecule type" value="Genomic_DNA"/>
</dbReference>
<dbReference type="AlphaFoldDB" id="A0AAD8DX38"/>
<gene>
    <name evidence="3" type="ORF">PYW07_017120</name>
</gene>
<evidence type="ECO:0000256" key="2">
    <source>
        <dbReference type="SAM" id="SignalP"/>
    </source>
</evidence>
<reference evidence="3" key="1">
    <citation type="submission" date="2023-03" db="EMBL/GenBank/DDBJ databases">
        <title>Chromosome-level genomes of two armyworms, Mythimna separata and Mythimna loreyi, provide insights into the biosynthesis and reception of sex pheromones.</title>
        <authorList>
            <person name="Zhao H."/>
        </authorList>
    </citation>
    <scope>NUCLEOTIDE SEQUENCE</scope>
    <source>
        <strain evidence="3">BeijingLab</strain>
        <tissue evidence="3">Pupa</tissue>
    </source>
</reference>
<proteinExistence type="predicted"/>
<accession>A0AAD8DX38</accession>
<comment type="caution">
    <text evidence="3">The sequence shown here is derived from an EMBL/GenBank/DDBJ whole genome shotgun (WGS) entry which is preliminary data.</text>
</comment>
<feature type="coiled-coil region" evidence="1">
    <location>
        <begin position="31"/>
        <end position="58"/>
    </location>
</feature>
<evidence type="ECO:0000256" key="1">
    <source>
        <dbReference type="SAM" id="Coils"/>
    </source>
</evidence>
<evidence type="ECO:0000313" key="4">
    <source>
        <dbReference type="Proteomes" id="UP001231518"/>
    </source>
</evidence>
<name>A0AAD8DX38_MYTSE</name>